<keyword evidence="3 5" id="KW-0175">Coiled coil</keyword>
<protein>
    <recommendedName>
        <fullName evidence="5">Flagellar hook-associated protein 2</fullName>
        <shortName evidence="5">HAP2</shortName>
    </recommendedName>
    <alternativeName>
        <fullName evidence="5">Flagellar cap protein</fullName>
    </alternativeName>
</protein>
<evidence type="ECO:0000256" key="4">
    <source>
        <dbReference type="ARBA" id="ARBA00023143"/>
    </source>
</evidence>
<evidence type="ECO:0000313" key="8">
    <source>
        <dbReference type="EMBL" id="MBU3878569.1"/>
    </source>
</evidence>
<keyword evidence="9" id="KW-1185">Reference proteome</keyword>
<dbReference type="InterPro" id="IPR003481">
    <property type="entry name" value="FliD_N"/>
</dbReference>
<comment type="function">
    <text evidence="5">Required for morphogenesis and for the elongation of the flagellar filament by facilitating polymerization of the flagellin monomers at the tip of growing filament. Forms a capping structure, which prevents flagellin subunits (transported through the central channel of the flagellum) from leaking out without polymerization at the distal end.</text>
</comment>
<comment type="caution">
    <text evidence="8">The sequence shown here is derived from an EMBL/GenBank/DDBJ whole genome shotgun (WGS) entry which is preliminary data.</text>
</comment>
<dbReference type="Proteomes" id="UP000723714">
    <property type="component" value="Unassembled WGS sequence"/>
</dbReference>
<dbReference type="Pfam" id="PF02465">
    <property type="entry name" value="FliD_N"/>
    <property type="match status" value="1"/>
</dbReference>
<keyword evidence="5" id="KW-0964">Secreted</keyword>
<name>A0ABS6DAB1_9FIRM</name>
<dbReference type="EMBL" id="JABACJ020000038">
    <property type="protein sequence ID" value="MBU3878569.1"/>
    <property type="molecule type" value="Genomic_DNA"/>
</dbReference>
<evidence type="ECO:0000313" key="9">
    <source>
        <dbReference type="Proteomes" id="UP000723714"/>
    </source>
</evidence>
<comment type="similarity">
    <text evidence="1 5">Belongs to the FliD family.</text>
</comment>
<feature type="domain" description="Flagellar hook-associated protein 2 N-terminal" evidence="6">
    <location>
        <begin position="21"/>
        <end position="124"/>
    </location>
</feature>
<evidence type="ECO:0000259" key="6">
    <source>
        <dbReference type="Pfam" id="PF02465"/>
    </source>
</evidence>
<evidence type="ECO:0000256" key="5">
    <source>
        <dbReference type="RuleBase" id="RU362066"/>
    </source>
</evidence>
<reference evidence="8 9" key="1">
    <citation type="submission" date="2021-06" db="EMBL/GenBank/DDBJ databases">
        <title>Faecalicatena sp. nov. isolated from porcine feces.</title>
        <authorList>
            <person name="Oh B.S."/>
            <person name="Lee J.H."/>
        </authorList>
    </citation>
    <scope>NUCLEOTIDE SEQUENCE [LARGE SCALE GENOMIC DNA]</scope>
    <source>
        <strain evidence="8 9">AGMB00832</strain>
    </source>
</reference>
<dbReference type="Pfam" id="PF07195">
    <property type="entry name" value="FliD_C"/>
    <property type="match status" value="1"/>
</dbReference>
<evidence type="ECO:0000256" key="3">
    <source>
        <dbReference type="ARBA" id="ARBA00023054"/>
    </source>
</evidence>
<comment type="subunit">
    <text evidence="2 5">Homopentamer.</text>
</comment>
<dbReference type="PROSITE" id="PS00178">
    <property type="entry name" value="AA_TRNA_LIGASE_I"/>
    <property type="match status" value="1"/>
</dbReference>
<dbReference type="InterPro" id="IPR001412">
    <property type="entry name" value="aa-tRNA-synth_I_CS"/>
</dbReference>
<dbReference type="RefSeq" id="WP_216245413.1">
    <property type="nucleotide sequence ID" value="NZ_JABACJ020000038.1"/>
</dbReference>
<organism evidence="8 9">
    <name type="scientific">Faecalicatena faecalis</name>
    <dbReference type="NCBI Taxonomy" id="2726362"/>
    <lineage>
        <taxon>Bacteria</taxon>
        <taxon>Bacillati</taxon>
        <taxon>Bacillota</taxon>
        <taxon>Clostridia</taxon>
        <taxon>Lachnospirales</taxon>
        <taxon>Lachnospiraceae</taxon>
        <taxon>Faecalicatena</taxon>
    </lineage>
</organism>
<keyword evidence="8" id="KW-0969">Cilium</keyword>
<comment type="subcellular location">
    <subcellularLocation>
        <location evidence="5">Secreted</location>
    </subcellularLocation>
    <subcellularLocation>
        <location evidence="5">Bacterial flagellum</location>
    </subcellularLocation>
</comment>
<feature type="domain" description="Flagellar hook-associated protein 2 C-terminal" evidence="7">
    <location>
        <begin position="587"/>
        <end position="845"/>
    </location>
</feature>
<evidence type="ECO:0000259" key="7">
    <source>
        <dbReference type="Pfam" id="PF07195"/>
    </source>
</evidence>
<gene>
    <name evidence="8" type="primary">fliD</name>
    <name evidence="8" type="ORF">HGO97_022485</name>
</gene>
<evidence type="ECO:0000256" key="2">
    <source>
        <dbReference type="ARBA" id="ARBA00011255"/>
    </source>
</evidence>
<dbReference type="PANTHER" id="PTHR30288:SF0">
    <property type="entry name" value="FLAGELLAR HOOK-ASSOCIATED PROTEIN 2"/>
    <property type="match status" value="1"/>
</dbReference>
<keyword evidence="8" id="KW-0966">Cell projection</keyword>
<dbReference type="PANTHER" id="PTHR30288">
    <property type="entry name" value="FLAGELLAR CAP/ASSEMBLY PROTEIN FLID"/>
    <property type="match status" value="1"/>
</dbReference>
<proteinExistence type="inferred from homology"/>
<accession>A0ABS6DAB1</accession>
<keyword evidence="8" id="KW-0282">Flagellum</keyword>
<dbReference type="InterPro" id="IPR040026">
    <property type="entry name" value="FliD"/>
</dbReference>
<dbReference type="InterPro" id="IPR010809">
    <property type="entry name" value="FliD_C"/>
</dbReference>
<keyword evidence="4 5" id="KW-0975">Bacterial flagellum</keyword>
<sequence length="859" mass="92316">MSSIDPTGSVTIGNMMPGLVSGLDTESMVEKMLSGTQSKIDKQYAKKQQIEWKQEIYRDIITKLDNFRTKFFTFSSPSDTNLLSNAFFNVMNTTSSSGAVKVISSSSQAASKIKIDSIDQLATSYQVSTNSAWKVSKELQGDAIDAADLASFSGQELSIDVSLDGVKKTIRFQGADNTADLVANLNESLSSVFGNTVTATASNGGLKIDGSGGSHTIILTDTVQGDSLKKLGFMEGASNKLNYNALLSESPFAAALQGNSFEFSINGTVIQAKGSDTVGDVLNRINNSDAGVRVTYNAITDKFTMESKTTGDIADIEMEQTQGNLLSAMFGLGQGSGITGSMARMRSTNTLTGFDKMDDAPGQLLDSIMSAARAGGQSFKLHVNGRAFEVGIPGLADDDPDYDKNTFIQAINDQLATGFGAGNIELSVVSVNGEDHIQIESADGYMLSFDEQDLQHNVNDALGFSAGNETTEAVVSQEVTKDSTLGGIGLSGSWTIRGTDSSGAAVTQTLVLDSSWTVEELTQKFNDMNIGTLAFDPVTKSLSMSNMTDENVTVTGDTDGADALQSLFGQNSLTFNTSGDPLEIKTGQNAKLTVDGTPIERNTNEFSLNGVNIQLMEESTGPISLTTERDTDKIVSGIKEFVEDYNSIVDELNGYLTEKSNYRSYAPLTDAQKKEMSEKDIERWEVKAKQGLLRNDGTIESLLSNMRTVMYKTVESTGMALYDIGLDTSSDYKDNGKLVLDEEKLRAALSTNLDKVQQLFSSKTDGVGQALGDILKDAAYVSSGSPGTLVEYAGAKTALDTQNTLSKELAEIGDRIKELNTKYEAERARYWQQFSAMEQALSQLNTQSSWVSQQFSSSN</sequence>
<evidence type="ECO:0000256" key="1">
    <source>
        <dbReference type="ARBA" id="ARBA00009764"/>
    </source>
</evidence>
<feature type="coiled-coil region" evidence="5">
    <location>
        <begin position="802"/>
        <end position="829"/>
    </location>
</feature>